<dbReference type="PRINTS" id="PR00039">
    <property type="entry name" value="HTHLYSR"/>
</dbReference>
<evidence type="ECO:0000259" key="5">
    <source>
        <dbReference type="PROSITE" id="PS50931"/>
    </source>
</evidence>
<dbReference type="Gene3D" id="3.40.190.290">
    <property type="match status" value="1"/>
</dbReference>
<name>A0A011NHI5_9PROT</name>
<dbReference type="InterPro" id="IPR036390">
    <property type="entry name" value="WH_DNA-bd_sf"/>
</dbReference>
<dbReference type="CDD" id="cd08420">
    <property type="entry name" value="PBP2_CysL_like"/>
    <property type="match status" value="1"/>
</dbReference>
<dbReference type="Proteomes" id="UP000021816">
    <property type="component" value="Unassembled WGS sequence"/>
</dbReference>
<dbReference type="SUPFAM" id="SSF53850">
    <property type="entry name" value="Periplasmic binding protein-like II"/>
    <property type="match status" value="1"/>
</dbReference>
<accession>A0A011NHI5</accession>
<comment type="similarity">
    <text evidence="1">Belongs to the LysR transcriptional regulatory family.</text>
</comment>
<dbReference type="PANTHER" id="PTHR30126:SF39">
    <property type="entry name" value="HTH-TYPE TRANSCRIPTIONAL REGULATOR CYSL"/>
    <property type="match status" value="1"/>
</dbReference>
<evidence type="ECO:0000256" key="2">
    <source>
        <dbReference type="ARBA" id="ARBA00023015"/>
    </source>
</evidence>
<dbReference type="InterPro" id="IPR005119">
    <property type="entry name" value="LysR_subst-bd"/>
</dbReference>
<reference evidence="6 7" key="1">
    <citation type="submission" date="2014-02" db="EMBL/GenBank/DDBJ databases">
        <title>Expanding our view of genomic diversity in Candidatus Accumulibacter clades.</title>
        <authorList>
            <person name="Skennerton C.T."/>
            <person name="Barr J.J."/>
            <person name="Slater F.R."/>
            <person name="Bond P.L."/>
            <person name="Tyson G.W."/>
        </authorList>
    </citation>
    <scope>NUCLEOTIDE SEQUENCE [LARGE SCALE GENOMIC DNA]</scope>
    <source>
        <strain evidence="7">BA-92</strain>
    </source>
</reference>
<dbReference type="PANTHER" id="PTHR30126">
    <property type="entry name" value="HTH-TYPE TRANSCRIPTIONAL REGULATOR"/>
    <property type="match status" value="1"/>
</dbReference>
<evidence type="ECO:0000313" key="6">
    <source>
        <dbReference type="EMBL" id="EXI82243.1"/>
    </source>
</evidence>
<dbReference type="Pfam" id="PF03466">
    <property type="entry name" value="LysR_substrate"/>
    <property type="match status" value="1"/>
</dbReference>
<keyword evidence="2" id="KW-0805">Transcription regulation</keyword>
<keyword evidence="4" id="KW-0804">Transcription</keyword>
<protein>
    <submittedName>
        <fullName evidence="6">CysJI operon transcriptional activator</fullName>
    </submittedName>
</protein>
<dbReference type="SUPFAM" id="SSF46785">
    <property type="entry name" value="Winged helix' DNA-binding domain"/>
    <property type="match status" value="1"/>
</dbReference>
<feature type="domain" description="HTH lysR-type" evidence="5">
    <location>
        <begin position="1"/>
        <end position="58"/>
    </location>
</feature>
<dbReference type="InterPro" id="IPR036388">
    <property type="entry name" value="WH-like_DNA-bd_sf"/>
</dbReference>
<dbReference type="Gene3D" id="1.10.10.10">
    <property type="entry name" value="Winged helix-like DNA-binding domain superfamily/Winged helix DNA-binding domain"/>
    <property type="match status" value="1"/>
</dbReference>
<dbReference type="AlphaFoldDB" id="A0A011NHI5"/>
<dbReference type="InterPro" id="IPR000847">
    <property type="entry name" value="LysR_HTH_N"/>
</dbReference>
<evidence type="ECO:0000256" key="3">
    <source>
        <dbReference type="ARBA" id="ARBA00023125"/>
    </source>
</evidence>
<evidence type="ECO:0000256" key="1">
    <source>
        <dbReference type="ARBA" id="ARBA00009437"/>
    </source>
</evidence>
<dbReference type="PROSITE" id="PS50931">
    <property type="entry name" value="HTH_LYSR"/>
    <property type="match status" value="1"/>
</dbReference>
<dbReference type="EMBL" id="JEMX01000012">
    <property type="protein sequence ID" value="EXI82243.1"/>
    <property type="molecule type" value="Genomic_DNA"/>
</dbReference>
<dbReference type="FunFam" id="1.10.10.10:FF:000001">
    <property type="entry name" value="LysR family transcriptional regulator"/>
    <property type="match status" value="1"/>
</dbReference>
<dbReference type="GO" id="GO:0003700">
    <property type="term" value="F:DNA-binding transcription factor activity"/>
    <property type="evidence" value="ECO:0007669"/>
    <property type="project" value="InterPro"/>
</dbReference>
<gene>
    <name evidence="6" type="primary">cysL_2</name>
    <name evidence="6" type="ORF">AW10_00691</name>
</gene>
<dbReference type="GO" id="GO:0000976">
    <property type="term" value="F:transcription cis-regulatory region binding"/>
    <property type="evidence" value="ECO:0007669"/>
    <property type="project" value="TreeGrafter"/>
</dbReference>
<dbReference type="STRING" id="1454003.AW10_00691"/>
<keyword evidence="3" id="KW-0238">DNA-binding</keyword>
<sequence length="300" mass="32737">MADRRLQVFHAVAKHLSFTKAGEALHMTQPAVTFQIKQLEERFNTRLFDRGGGRISLTAAGDLVLDYAERILGLSTELDIRVAEMTGQMSGSLLVGASTTIAEFMLPPILGEFNVRYPQVRVRLTVGNSEVIGNAIAAHTLDIGLIESPLSLPSLQCESCGHDELQVVCTPGHPLASCRDVEVRSLLAHDFVAREPGSSTREVTDGYFRACGVEPEELKTVMELSSPEALKGVVATGLGFSIVSRASFDKERQLGTLVAVPLRPALTRSLSLVYPKERFRSQVVLSFVEFARNKLKELSA</sequence>
<comment type="caution">
    <text evidence="6">The sequence shown here is derived from an EMBL/GenBank/DDBJ whole genome shotgun (WGS) entry which is preliminary data.</text>
</comment>
<evidence type="ECO:0000256" key="4">
    <source>
        <dbReference type="ARBA" id="ARBA00023163"/>
    </source>
</evidence>
<dbReference type="Pfam" id="PF00126">
    <property type="entry name" value="HTH_1"/>
    <property type="match status" value="1"/>
</dbReference>
<proteinExistence type="inferred from homology"/>
<dbReference type="PATRIC" id="fig|1454003.3.peg.706"/>
<evidence type="ECO:0000313" key="7">
    <source>
        <dbReference type="Proteomes" id="UP000021816"/>
    </source>
</evidence>
<organism evidence="6 7">
    <name type="scientific">Candidatus Accumulibacter appositus</name>
    <dbReference type="NCBI Taxonomy" id="1454003"/>
    <lineage>
        <taxon>Bacteria</taxon>
        <taxon>Pseudomonadati</taxon>
        <taxon>Pseudomonadota</taxon>
        <taxon>Betaproteobacteria</taxon>
        <taxon>Candidatus Accumulibacter</taxon>
    </lineage>
</organism>